<protein>
    <recommendedName>
        <fullName evidence="2">RNase III domain-containing protein</fullName>
    </recommendedName>
</protein>
<gene>
    <name evidence="3" type="ORF">Dda_6337</name>
</gene>
<dbReference type="Gene3D" id="1.10.1520.10">
    <property type="entry name" value="Ribonuclease III domain"/>
    <property type="match status" value="1"/>
</dbReference>
<keyword evidence="4" id="KW-1185">Reference proteome</keyword>
<name>A0AAD6ITN8_DREDA</name>
<feature type="region of interest" description="Disordered" evidence="1">
    <location>
        <begin position="380"/>
        <end position="403"/>
    </location>
</feature>
<feature type="domain" description="RNase III" evidence="2">
    <location>
        <begin position="4"/>
        <end position="133"/>
    </location>
</feature>
<proteinExistence type="predicted"/>
<dbReference type="Proteomes" id="UP001221413">
    <property type="component" value="Unassembled WGS sequence"/>
</dbReference>
<dbReference type="InterPro" id="IPR036389">
    <property type="entry name" value="RNase_III_sf"/>
</dbReference>
<dbReference type="EMBL" id="JAQGDS010000008">
    <property type="protein sequence ID" value="KAJ6258298.1"/>
    <property type="molecule type" value="Genomic_DNA"/>
</dbReference>
<feature type="region of interest" description="Disordered" evidence="1">
    <location>
        <begin position="209"/>
        <end position="268"/>
    </location>
</feature>
<dbReference type="SUPFAM" id="SSF69065">
    <property type="entry name" value="RNase III domain-like"/>
    <property type="match status" value="1"/>
</dbReference>
<dbReference type="PROSITE" id="PS50142">
    <property type="entry name" value="RNASE_3_2"/>
    <property type="match status" value="1"/>
</dbReference>
<evidence type="ECO:0000259" key="2">
    <source>
        <dbReference type="PROSITE" id="PS50142"/>
    </source>
</evidence>
<accession>A0AAD6ITN8</accession>
<sequence length="444" mass="49992">MPSVYQIPDDVEIALPVFTRPDIPHMIFDHDQAGSSEFATNAYYDQLVSVGTGVYDTIVRIWSVRHLHKSRGPLLTSIRNTMMSRAQMASFSRSLRLPSRLQVPEAIAYLKQDEQIQSEIFLAFMGAWYREQEFEWEEFLKAVGTFVVPAIRHIQEQFPDLEGSTTYVGDLPETEFDTRRPLEARTEEIVEAETQPLDFGASVITLGGLEQRRSSQSPEETREISLLGPGNRRGEYENTGGGGNTRYLRLGSRGGMPASPRYEKSERQGYPFKETSRVGMPSEWPIDVARLIQWNDVMVKNDHGQVVHPTVRQKQKIRKAVEAGDMLVLKEIVGQRTLEELFSQVPTEKTQKPDFQWARPQPFVLASSIPSHDIQTDEFDVGGPTEAVGRESSASSSNSDGGGIHIYRDGVECEIISDEDGGTWFKPKDGGGPLIRFWRSSRAH</sequence>
<comment type="caution">
    <text evidence="3">The sequence shown here is derived from an EMBL/GenBank/DDBJ whole genome shotgun (WGS) entry which is preliminary data.</text>
</comment>
<dbReference type="GO" id="GO:0006396">
    <property type="term" value="P:RNA processing"/>
    <property type="evidence" value="ECO:0007669"/>
    <property type="project" value="InterPro"/>
</dbReference>
<evidence type="ECO:0000313" key="3">
    <source>
        <dbReference type="EMBL" id="KAJ6258298.1"/>
    </source>
</evidence>
<reference evidence="3" key="1">
    <citation type="submission" date="2023-01" db="EMBL/GenBank/DDBJ databases">
        <title>The chitinases involved in constricting ring structure development in the nematode-trapping fungus Drechslerella dactyloides.</title>
        <authorList>
            <person name="Wang R."/>
            <person name="Zhang L."/>
            <person name="Tang P."/>
            <person name="Li S."/>
            <person name="Liang L."/>
        </authorList>
    </citation>
    <scope>NUCLEOTIDE SEQUENCE</scope>
    <source>
        <strain evidence="3">YMF1.00031</strain>
    </source>
</reference>
<organism evidence="3 4">
    <name type="scientific">Drechslerella dactyloides</name>
    <name type="common">Nematode-trapping fungus</name>
    <name type="synonym">Arthrobotrys dactyloides</name>
    <dbReference type="NCBI Taxonomy" id="74499"/>
    <lineage>
        <taxon>Eukaryota</taxon>
        <taxon>Fungi</taxon>
        <taxon>Dikarya</taxon>
        <taxon>Ascomycota</taxon>
        <taxon>Pezizomycotina</taxon>
        <taxon>Orbiliomycetes</taxon>
        <taxon>Orbiliales</taxon>
        <taxon>Orbiliaceae</taxon>
        <taxon>Drechslerella</taxon>
    </lineage>
</organism>
<evidence type="ECO:0000313" key="4">
    <source>
        <dbReference type="Proteomes" id="UP001221413"/>
    </source>
</evidence>
<evidence type="ECO:0000256" key="1">
    <source>
        <dbReference type="SAM" id="MobiDB-lite"/>
    </source>
</evidence>
<dbReference type="AlphaFoldDB" id="A0AAD6ITN8"/>
<dbReference type="InterPro" id="IPR000999">
    <property type="entry name" value="RNase_III_dom"/>
</dbReference>
<dbReference type="GO" id="GO:0004525">
    <property type="term" value="F:ribonuclease III activity"/>
    <property type="evidence" value="ECO:0007669"/>
    <property type="project" value="InterPro"/>
</dbReference>